<dbReference type="EMBL" id="QICL01000016">
    <property type="protein sequence ID" value="PXV62966.1"/>
    <property type="molecule type" value="Genomic_DNA"/>
</dbReference>
<dbReference type="PANTHER" id="PTHR33619">
    <property type="entry name" value="POLYSACCHARIDE EXPORT PROTEIN GFCE-RELATED"/>
    <property type="match status" value="1"/>
</dbReference>
<dbReference type="GO" id="GO:0015159">
    <property type="term" value="F:polysaccharide transmembrane transporter activity"/>
    <property type="evidence" value="ECO:0007669"/>
    <property type="project" value="InterPro"/>
</dbReference>
<keyword evidence="2" id="KW-0472">Membrane</keyword>
<dbReference type="Pfam" id="PF02563">
    <property type="entry name" value="Poly_export"/>
    <property type="match status" value="1"/>
</dbReference>
<keyword evidence="2" id="KW-1133">Transmembrane helix</keyword>
<keyword evidence="6" id="KW-1185">Reference proteome</keyword>
<dbReference type="AlphaFoldDB" id="A0A2V3PP84"/>
<dbReference type="RefSeq" id="WP_110311122.1">
    <property type="nucleotide sequence ID" value="NZ_QICL01000016.1"/>
</dbReference>
<reference evidence="5 6" key="1">
    <citation type="submission" date="2018-03" db="EMBL/GenBank/DDBJ databases">
        <title>Genomic Encyclopedia of Archaeal and Bacterial Type Strains, Phase II (KMG-II): from individual species to whole genera.</title>
        <authorList>
            <person name="Goeker M."/>
        </authorList>
    </citation>
    <scope>NUCLEOTIDE SEQUENCE [LARGE SCALE GENOMIC DNA]</scope>
    <source>
        <strain evidence="5 6">DSM 100214</strain>
    </source>
</reference>
<feature type="chain" id="PRO_5015916944" evidence="3">
    <location>
        <begin position="23"/>
        <end position="259"/>
    </location>
</feature>
<keyword evidence="2" id="KW-0812">Transmembrane</keyword>
<dbReference type="Gene3D" id="3.10.560.10">
    <property type="entry name" value="Outer membrane lipoprotein wza domain like"/>
    <property type="match status" value="1"/>
</dbReference>
<evidence type="ECO:0000259" key="4">
    <source>
        <dbReference type="Pfam" id="PF02563"/>
    </source>
</evidence>
<feature type="domain" description="Polysaccharide export protein N-terminal" evidence="4">
    <location>
        <begin position="42"/>
        <end position="136"/>
    </location>
</feature>
<dbReference type="OrthoDB" id="662756at2"/>
<feature type="transmembrane region" description="Helical" evidence="2">
    <location>
        <begin position="233"/>
        <end position="256"/>
    </location>
</feature>
<name>A0A2V3PP84_9BACT</name>
<accession>A0A2V3PP84</accession>
<evidence type="ECO:0000256" key="3">
    <source>
        <dbReference type="SAM" id="SignalP"/>
    </source>
</evidence>
<dbReference type="PROSITE" id="PS51257">
    <property type="entry name" value="PROKAR_LIPOPROTEIN"/>
    <property type="match status" value="1"/>
</dbReference>
<dbReference type="InterPro" id="IPR049712">
    <property type="entry name" value="Poly_export"/>
</dbReference>
<evidence type="ECO:0000256" key="1">
    <source>
        <dbReference type="ARBA" id="ARBA00022729"/>
    </source>
</evidence>
<evidence type="ECO:0000256" key="2">
    <source>
        <dbReference type="SAM" id="Phobius"/>
    </source>
</evidence>
<gene>
    <name evidence="5" type="ORF">CLV62_1166</name>
</gene>
<keyword evidence="1 3" id="KW-0732">Signal</keyword>
<comment type="caution">
    <text evidence="5">The sequence shown here is derived from an EMBL/GenBank/DDBJ whole genome shotgun (WGS) entry which is preliminary data.</text>
</comment>
<protein>
    <submittedName>
        <fullName evidence="5">Polysaccharide export outer membrane protein</fullName>
    </submittedName>
</protein>
<sequence length="259" mass="28889">MKIKLLLLQIVIISLLSSCVTPKDTNLLQDIKKDYPIDVNLNNDYKIIIGDQLVLRIYTLDESMRELFAVYIVNQSSGISGASSSQTSPNVLNVYSDGTVKIPYLGKILVEGYTTNEAKKIIEERFSTFSPNIVIELNLQNRFFSVLGEAGQSRVAMNLPKLTIFQALAMTGPIKTFGDHKKVKIIRQTPNGTEVKTFDIRSKDIVDSEYYYIQPNDVIYVSEKTNTFFFGRITSFTGVLGLVGLLGTITGLIALISRL</sequence>
<dbReference type="PANTHER" id="PTHR33619:SF3">
    <property type="entry name" value="POLYSACCHARIDE EXPORT PROTEIN GFCE-RELATED"/>
    <property type="match status" value="1"/>
</dbReference>
<proteinExistence type="predicted"/>
<feature type="signal peptide" evidence="3">
    <location>
        <begin position="1"/>
        <end position="22"/>
    </location>
</feature>
<evidence type="ECO:0000313" key="6">
    <source>
        <dbReference type="Proteomes" id="UP000247973"/>
    </source>
</evidence>
<evidence type="ECO:0000313" key="5">
    <source>
        <dbReference type="EMBL" id="PXV62966.1"/>
    </source>
</evidence>
<dbReference type="InterPro" id="IPR003715">
    <property type="entry name" value="Poly_export_N"/>
</dbReference>
<organism evidence="5 6">
    <name type="scientific">Dysgonomonas alginatilytica</name>
    <dbReference type="NCBI Taxonomy" id="1605892"/>
    <lineage>
        <taxon>Bacteria</taxon>
        <taxon>Pseudomonadati</taxon>
        <taxon>Bacteroidota</taxon>
        <taxon>Bacteroidia</taxon>
        <taxon>Bacteroidales</taxon>
        <taxon>Dysgonomonadaceae</taxon>
        <taxon>Dysgonomonas</taxon>
    </lineage>
</organism>
<dbReference type="Proteomes" id="UP000247973">
    <property type="component" value="Unassembled WGS sequence"/>
</dbReference>